<keyword evidence="7" id="KW-1185">Reference proteome</keyword>
<gene>
    <name evidence="6" type="ORF">PCOR1329_LOCUS52031</name>
</gene>
<dbReference type="InterPro" id="IPR000177">
    <property type="entry name" value="Apple"/>
</dbReference>
<evidence type="ECO:0000313" key="7">
    <source>
        <dbReference type="Proteomes" id="UP001189429"/>
    </source>
</evidence>
<organism evidence="6 7">
    <name type="scientific">Prorocentrum cordatum</name>
    <dbReference type="NCBI Taxonomy" id="2364126"/>
    <lineage>
        <taxon>Eukaryota</taxon>
        <taxon>Sar</taxon>
        <taxon>Alveolata</taxon>
        <taxon>Dinophyceae</taxon>
        <taxon>Prorocentrales</taxon>
        <taxon>Prorocentraceae</taxon>
        <taxon>Prorocentrum</taxon>
    </lineage>
</organism>
<keyword evidence="4" id="KW-0812">Transmembrane</keyword>
<dbReference type="Gene3D" id="3.50.4.10">
    <property type="entry name" value="Hepatocyte Growth Factor"/>
    <property type="match status" value="1"/>
</dbReference>
<dbReference type="Pfam" id="PF14295">
    <property type="entry name" value="PAN_4"/>
    <property type="match status" value="1"/>
</dbReference>
<dbReference type="EMBL" id="CAUYUJ010016326">
    <property type="protein sequence ID" value="CAK0864049.1"/>
    <property type="molecule type" value="Genomic_DNA"/>
</dbReference>
<feature type="domain" description="Apple" evidence="5">
    <location>
        <begin position="177"/>
        <end position="256"/>
    </location>
</feature>
<sequence length="563" mass="60053">MEAAGGAPSAACGREDLAADSGAELVDRAARPTRHPRPALVAGARGALAMLLVLAAAAALAATSGRGDRRTKGASAALQPRASLTAVQRKVEFLEAVPSAGASGGGAWLPGPSADPADPAAPVAQPRQATSPPLVAPGAAAASAEAAGYAAGAAVEAVALPQQPPAPYAPALAPARCGLVQDETEYPGNDLRSVLNVTSAESCCQECTVDPNCVAWTWGSRRGEAYSDGCFLKGGHPRGQLTRVKNAAFTSGEPTQARQTVALIERAVGQSLLCFSLMMPYSYEQGLLAAQYDMGESIFGCDAYAVYSNATLLVAPGVYSTRVDHNLSCTTGGEFKTALNLDIFLAVWSKVVEDGVFSFHDWTVKVDPDCVFFPARLRASLWVHKEASQGTYLNNCKMGMHGPLEVFSRNAVLAWVKGSQHCVEHFNELCSGDCLWGEDMFIDQCLSKVLHVKREDEPALLLEDHCDPPPGWRSCSEVHTVAFHPFKVLDEYRDFIGKGVFMDKDADTLSVDWEVIARVIVDPSDPPKVQWNMGALSDLRLVRADLDRLANELFLPKRIEWSG</sequence>
<evidence type="ECO:0000259" key="5">
    <source>
        <dbReference type="PROSITE" id="PS50948"/>
    </source>
</evidence>
<evidence type="ECO:0000256" key="4">
    <source>
        <dbReference type="SAM" id="Phobius"/>
    </source>
</evidence>
<dbReference type="CDD" id="cd01100">
    <property type="entry name" value="APPLE_Factor_XI_like"/>
    <property type="match status" value="1"/>
</dbReference>
<keyword evidence="4" id="KW-0472">Membrane</keyword>
<evidence type="ECO:0000256" key="2">
    <source>
        <dbReference type="ARBA" id="ARBA00023157"/>
    </source>
</evidence>
<feature type="compositionally biased region" description="Low complexity" evidence="3">
    <location>
        <begin position="109"/>
        <end position="135"/>
    </location>
</feature>
<evidence type="ECO:0000256" key="3">
    <source>
        <dbReference type="SAM" id="MobiDB-lite"/>
    </source>
</evidence>
<reference evidence="6" key="1">
    <citation type="submission" date="2023-10" db="EMBL/GenBank/DDBJ databases">
        <authorList>
            <person name="Chen Y."/>
            <person name="Shah S."/>
            <person name="Dougan E. K."/>
            <person name="Thang M."/>
            <person name="Chan C."/>
        </authorList>
    </citation>
    <scope>NUCLEOTIDE SEQUENCE [LARGE SCALE GENOMIC DNA]</scope>
</reference>
<keyword evidence="4" id="KW-1133">Transmembrane helix</keyword>
<evidence type="ECO:0000256" key="1">
    <source>
        <dbReference type="ARBA" id="ARBA00022737"/>
    </source>
</evidence>
<dbReference type="SUPFAM" id="SSF57414">
    <property type="entry name" value="Hairpin loop containing domain-like"/>
    <property type="match status" value="1"/>
</dbReference>
<accession>A0ABN9UVA8</accession>
<feature type="region of interest" description="Disordered" evidence="3">
    <location>
        <begin position="102"/>
        <end position="135"/>
    </location>
</feature>
<proteinExistence type="predicted"/>
<keyword evidence="2" id="KW-1015">Disulfide bond</keyword>
<dbReference type="PROSITE" id="PS50948">
    <property type="entry name" value="PAN"/>
    <property type="match status" value="1"/>
</dbReference>
<keyword evidence="1" id="KW-0677">Repeat</keyword>
<dbReference type="InterPro" id="IPR003609">
    <property type="entry name" value="Pan_app"/>
</dbReference>
<protein>
    <recommendedName>
        <fullName evidence="5">Apple domain-containing protein</fullName>
    </recommendedName>
</protein>
<feature type="transmembrane region" description="Helical" evidence="4">
    <location>
        <begin position="42"/>
        <end position="62"/>
    </location>
</feature>
<evidence type="ECO:0000313" key="6">
    <source>
        <dbReference type="EMBL" id="CAK0864049.1"/>
    </source>
</evidence>
<comment type="caution">
    <text evidence="6">The sequence shown here is derived from an EMBL/GenBank/DDBJ whole genome shotgun (WGS) entry which is preliminary data.</text>
</comment>
<dbReference type="Proteomes" id="UP001189429">
    <property type="component" value="Unassembled WGS sequence"/>
</dbReference>
<name>A0ABN9UVA8_9DINO</name>